<dbReference type="AlphaFoldDB" id="A0A075FT74"/>
<dbReference type="EMBL" id="KF900433">
    <property type="protein sequence ID" value="AIE94890.1"/>
    <property type="molecule type" value="Genomic_DNA"/>
</dbReference>
<name>A0A075FT74_9ARCH</name>
<accession>A0A075FT74</accession>
<reference evidence="1" key="1">
    <citation type="journal article" date="2014" name="Genome Biol. Evol.">
        <title>Pangenome evidence for extensive interdomain horizontal transfer affecting lineage core and shell genes in uncultured planktonic thaumarchaeota and euryarchaeota.</title>
        <authorList>
            <person name="Deschamps P."/>
            <person name="Zivanovic Y."/>
            <person name="Moreira D."/>
            <person name="Rodriguez-Valera F."/>
            <person name="Lopez-Garcia P."/>
        </authorList>
    </citation>
    <scope>NUCLEOTIDE SEQUENCE</scope>
</reference>
<sequence length="191" mass="21828">MELEVNDMKVLGAIKRGASGLRNIKNVVHLKNEELEKILDVLDQSNMITIRYGSGLLGQKKVLLGVTENGIKQMDEYADGLSKRWREMVNLAIAGERATLDQMIRDEPLLVNMMVFYGVTDTATLSRLNLRFLLEGKHLCYKCKKELGKFSQKFSVSDVRKFNFKMPRGMTTRDDLCNDCFDKLDTSRQRG</sequence>
<proteinExistence type="predicted"/>
<evidence type="ECO:0000313" key="1">
    <source>
        <dbReference type="EMBL" id="AIE94890.1"/>
    </source>
</evidence>
<organism evidence="1">
    <name type="scientific">uncultured marine thaumarchaeote AD1000_54_E04</name>
    <dbReference type="NCBI Taxonomy" id="1455924"/>
    <lineage>
        <taxon>Archaea</taxon>
        <taxon>Nitrososphaerota</taxon>
        <taxon>environmental samples</taxon>
    </lineage>
</organism>
<protein>
    <submittedName>
        <fullName evidence="1">Uncharacterized protein</fullName>
    </submittedName>
</protein>